<evidence type="ECO:0000259" key="1">
    <source>
        <dbReference type="Pfam" id="PF07872"/>
    </source>
</evidence>
<reference evidence="3" key="1">
    <citation type="journal article" date="2019" name="Int. J. Syst. Evol. Microbiol.">
        <title>The Global Catalogue of Microorganisms (GCM) 10K type strain sequencing project: providing services to taxonomists for standard genome sequencing and annotation.</title>
        <authorList>
            <consortium name="The Broad Institute Genomics Platform"/>
            <consortium name="The Broad Institute Genome Sequencing Center for Infectious Disease"/>
            <person name="Wu L."/>
            <person name="Ma J."/>
        </authorList>
    </citation>
    <scope>NUCLEOTIDE SEQUENCE [LARGE SCALE GENOMIC DNA]</scope>
    <source>
        <strain evidence="3">CCUG 49339</strain>
    </source>
</reference>
<name>A0ABW4LSX5_9BACI</name>
<gene>
    <name evidence="2" type="ORF">ACFSCX_16795</name>
</gene>
<dbReference type="InterPro" id="IPR012454">
    <property type="entry name" value="DUF1659"/>
</dbReference>
<evidence type="ECO:0000313" key="2">
    <source>
        <dbReference type="EMBL" id="MFD1738187.1"/>
    </source>
</evidence>
<dbReference type="EMBL" id="JBHUEM010000039">
    <property type="protein sequence ID" value="MFD1738187.1"/>
    <property type="molecule type" value="Genomic_DNA"/>
</dbReference>
<dbReference type="Proteomes" id="UP001597214">
    <property type="component" value="Unassembled WGS sequence"/>
</dbReference>
<keyword evidence="3" id="KW-1185">Reference proteome</keyword>
<organism evidence="2 3">
    <name type="scientific">Bacillus salitolerans</name>
    <dbReference type="NCBI Taxonomy" id="1437434"/>
    <lineage>
        <taxon>Bacteria</taxon>
        <taxon>Bacillati</taxon>
        <taxon>Bacillota</taxon>
        <taxon>Bacilli</taxon>
        <taxon>Bacillales</taxon>
        <taxon>Bacillaceae</taxon>
        <taxon>Bacillus</taxon>
    </lineage>
</organism>
<feature type="domain" description="DUF1659" evidence="1">
    <location>
        <begin position="3"/>
        <end position="70"/>
    </location>
</feature>
<protein>
    <submittedName>
        <fullName evidence="2">DUF1659 domain-containing protein</fullName>
    </submittedName>
</protein>
<sequence>MAQAIITDSQLRLTFDMGVGEDGKPVFKNKNFNNVKTDSTTDALYAVAQALVGLQQKTLHEIERNDSHFLGE</sequence>
<dbReference type="RefSeq" id="WP_377929401.1">
    <property type="nucleotide sequence ID" value="NZ_JBHUEM010000039.1"/>
</dbReference>
<dbReference type="Pfam" id="PF07872">
    <property type="entry name" value="DUF1659"/>
    <property type="match status" value="1"/>
</dbReference>
<accession>A0ABW4LSX5</accession>
<proteinExistence type="predicted"/>
<comment type="caution">
    <text evidence="2">The sequence shown here is derived from an EMBL/GenBank/DDBJ whole genome shotgun (WGS) entry which is preliminary data.</text>
</comment>
<evidence type="ECO:0000313" key="3">
    <source>
        <dbReference type="Proteomes" id="UP001597214"/>
    </source>
</evidence>